<dbReference type="InterPro" id="IPR052189">
    <property type="entry name" value="L-asp_N-monooxygenase_NS-form"/>
</dbReference>
<dbReference type="Pfam" id="PF13454">
    <property type="entry name" value="NAD_binding_9"/>
    <property type="match status" value="1"/>
</dbReference>
<organism evidence="2 3">
    <name type="scientific">Brevibacterium luteolum</name>
    <dbReference type="NCBI Taxonomy" id="199591"/>
    <lineage>
        <taxon>Bacteria</taxon>
        <taxon>Bacillati</taxon>
        <taxon>Actinomycetota</taxon>
        <taxon>Actinomycetes</taxon>
        <taxon>Micrococcales</taxon>
        <taxon>Brevibacteriaceae</taxon>
        <taxon>Brevibacterium</taxon>
    </lineage>
</organism>
<dbReference type="KEGG" id="blut:EW640_09195"/>
<name>A0A6G8KX96_9MICO</name>
<evidence type="ECO:0000259" key="1">
    <source>
        <dbReference type="Pfam" id="PF13454"/>
    </source>
</evidence>
<proteinExistence type="predicted"/>
<dbReference type="EMBL" id="CP035810">
    <property type="protein sequence ID" value="QIN29437.1"/>
    <property type="molecule type" value="Genomic_DNA"/>
</dbReference>
<dbReference type="Gene3D" id="3.50.50.60">
    <property type="entry name" value="FAD/NAD(P)-binding domain"/>
    <property type="match status" value="1"/>
</dbReference>
<gene>
    <name evidence="2" type="ORF">EW640_09195</name>
</gene>
<dbReference type="SUPFAM" id="SSF51905">
    <property type="entry name" value="FAD/NAD(P)-binding domain"/>
    <property type="match status" value="1"/>
</dbReference>
<evidence type="ECO:0000313" key="3">
    <source>
        <dbReference type="Proteomes" id="UP000501518"/>
    </source>
</evidence>
<dbReference type="PANTHER" id="PTHR40254">
    <property type="entry name" value="BLR0577 PROTEIN"/>
    <property type="match status" value="1"/>
</dbReference>
<reference evidence="2 3" key="1">
    <citation type="submission" date="2019-02" db="EMBL/GenBank/DDBJ databases">
        <title>Complete Genome Sequence and Methylome Analysis of Brevibacterium luteolum NEB1784.</title>
        <authorList>
            <person name="Fomenkov A."/>
            <person name="Roberts R.J."/>
        </authorList>
    </citation>
    <scope>NUCLEOTIDE SEQUENCE [LARGE SCALE GENOMIC DNA]</scope>
    <source>
        <strain evidence="2 3">NEB1784</strain>
    </source>
</reference>
<dbReference type="Proteomes" id="UP000501518">
    <property type="component" value="Chromosome"/>
</dbReference>
<protein>
    <submittedName>
        <fullName evidence="2">FAD/NAD(P)-binding protein</fullName>
    </submittedName>
</protein>
<dbReference type="AlphaFoldDB" id="A0A6G8KX96"/>
<feature type="domain" description="FAD-dependent urate hydroxylase HpyO/Asp monooxygenase CreE-like FAD/NAD(P)-binding" evidence="1">
    <location>
        <begin position="23"/>
        <end position="184"/>
    </location>
</feature>
<dbReference type="InterPro" id="IPR038732">
    <property type="entry name" value="HpyO/CreE_NAD-binding"/>
</dbReference>
<accession>A0A6G8KX96</accession>
<dbReference type="InterPro" id="IPR036188">
    <property type="entry name" value="FAD/NAD-bd_sf"/>
</dbReference>
<sequence>MRRPERRNADCERPVNSTALRVAIVGGGPKGLFALESLSAAVRDHPVADRPHLNVDIYEQDTPGAGRIWRTDQPSCFVLNVTSAIVSAWPTSRSADSKARKSFSAWAEVHAPEHRLDPFPPRSAVGAYLAWAFETVIAELPESMTVTVVPARVRRLFRAGDGWQVHAGPEAPEPYDEVLLATGHARRHGRPLTTREVHDETRTLSHDDCSTVARISPGQRVLTSGAALTFIDFALMVTENRCGHFERNVVSGDLIYRACGAEPVLLPTCLSGRFYNAKPPSIYIPADGGQQQADLDELTGHHAAALADDASPRDVAAALRHLAADILIGRAGAWEERAGAEVVAAVDETAGSGWDPGLATSAKAALERSVLIARGLQAPDAECALGQAWTGLLPRIRQVLSFRAHDPQQWEEFLALSTKLMRFAEGPPLVNAEKLLALIRAGVIDLEMMSPGPGEKAAHMFGHPDLHVLAVLAPPGAVHARTEVIDSLIAEGIVAKPAVQRGIQVTESLQLVGAHGQPVPGLSAIGRATEDWTIANDSLNRAALPEPEVWAARIAGSRH</sequence>
<evidence type="ECO:0000313" key="2">
    <source>
        <dbReference type="EMBL" id="QIN29437.1"/>
    </source>
</evidence>
<dbReference type="PANTHER" id="PTHR40254:SF1">
    <property type="entry name" value="BLR0577 PROTEIN"/>
    <property type="match status" value="1"/>
</dbReference>